<organism evidence="2 3">
    <name type="scientific">Brevundimonas aurifodinae</name>
    <dbReference type="NCBI Taxonomy" id="1508312"/>
    <lineage>
        <taxon>Bacteria</taxon>
        <taxon>Pseudomonadati</taxon>
        <taxon>Pseudomonadota</taxon>
        <taxon>Alphaproteobacteria</taxon>
        <taxon>Caulobacterales</taxon>
        <taxon>Caulobacteraceae</taxon>
        <taxon>Brevundimonas</taxon>
    </lineage>
</organism>
<gene>
    <name evidence="2" type="ORF">ABN401_03930</name>
</gene>
<evidence type="ECO:0000256" key="1">
    <source>
        <dbReference type="SAM" id="MobiDB-lite"/>
    </source>
</evidence>
<feature type="compositionally biased region" description="Basic and acidic residues" evidence="1">
    <location>
        <begin position="106"/>
        <end position="130"/>
    </location>
</feature>
<evidence type="ECO:0000313" key="3">
    <source>
        <dbReference type="Proteomes" id="UP001445732"/>
    </source>
</evidence>
<sequence>MPSVVKDFANRIFIRASSGVRAARGRSKIWRVRAMIIADRAAQKLGPRPRRVAAALIIASLHLLALAWLNAQTVSSPKTSTFIVDLSLEPSEGGGAYMEPQPKLRPSTDQKDPVESAEAKTTKPAAKDETIKTADRPAETSIAETAVTPNVEAADPAVAAKPSDAVLAIVESILGTTGAELSTTAVIVEAGPAPAVTPGGGCDIGASLANAIGADTGMQDTLATLPREARSVANAVQVWDGAWIKPDDARAEPAFAAVRVAILEAIEAAPEACRSQPLTGPRFVIVPEGESAATILVVGSGTWRWSDLREPHRFIWPPWFSRRK</sequence>
<keyword evidence="3" id="KW-1185">Reference proteome</keyword>
<evidence type="ECO:0000313" key="2">
    <source>
        <dbReference type="EMBL" id="MEQ7154356.1"/>
    </source>
</evidence>
<reference evidence="2 3" key="1">
    <citation type="submission" date="2024-06" db="EMBL/GenBank/DDBJ databases">
        <title>Brevundimonas sp. C11.</title>
        <authorList>
            <person name="Maltman C."/>
        </authorList>
    </citation>
    <scope>NUCLEOTIDE SEQUENCE [LARGE SCALE GENOMIC DNA]</scope>
    <source>
        <strain evidence="2 3">C11</strain>
    </source>
</reference>
<dbReference type="RefSeq" id="WP_349683525.1">
    <property type="nucleotide sequence ID" value="NZ_JBEGDD010000002.1"/>
</dbReference>
<comment type="caution">
    <text evidence="2">The sequence shown here is derived from an EMBL/GenBank/DDBJ whole genome shotgun (WGS) entry which is preliminary data.</text>
</comment>
<feature type="region of interest" description="Disordered" evidence="1">
    <location>
        <begin position="93"/>
        <end position="130"/>
    </location>
</feature>
<dbReference type="Proteomes" id="UP001445732">
    <property type="component" value="Unassembled WGS sequence"/>
</dbReference>
<name>A0ABV1NKI8_9CAUL</name>
<accession>A0ABV1NKI8</accession>
<proteinExistence type="predicted"/>
<protein>
    <submittedName>
        <fullName evidence="2">Uncharacterized protein</fullName>
    </submittedName>
</protein>
<dbReference type="EMBL" id="JBEGDD010000002">
    <property type="protein sequence ID" value="MEQ7154356.1"/>
    <property type="molecule type" value="Genomic_DNA"/>
</dbReference>